<proteinExistence type="predicted"/>
<sequence>MKNPPRPQAGSLPPWGEVGAEGRGFHGTTVQGQGAGGGTGDLAPWGARQSLSRSPVAGAGTSPQPPGPPEQAPSGVPRSSPGGPLGPCSRCCRSWACRALLAMARTRLWLREEERRRKPGGPGAPSPTAVRLVGEVMSSACWKPVSQRSCSVRASRRTPRPARPSLASPRLWPRTPTWGAKSSAVRSPRLLDLAAAGQSQRPARGRRLQGGLGARGRGESSSSEAGSWPAARRLGLDLLLVTADRSRRAAVAEQGRRGRRPARAPATLSRPRPRPGRERSMTVSLDDTLEDEDTLSRWPPGSSRRHSRSPLVASEYTVGQGPARGRRPPRSSEGTCPSLMAFLTIWLLGVPSHAPPGPPPLYTLRRPSRAGSVSPLLRVLGWKGMEAPRATAAGLATLAPGPEAHRAPPGEGLGGAATRGGGPGPRDGSSAMVSRPHREEPVLGMEKGRVSVGKRRGACWARPPWTGPAGPSAARPLPVHTAAPPPGPPALLLLGLGEQRVCAHGQGPQGPLAGQGWERPRAHRLGPITWHAAALSP</sequence>
<feature type="region of interest" description="Disordered" evidence="1">
    <location>
        <begin position="1"/>
        <end position="84"/>
    </location>
</feature>
<dbReference type="HOGENOM" id="CLU_507086_0_0_1"/>
<organism evidence="2">
    <name type="scientific">Mustela putorius furo</name>
    <name type="common">European domestic ferret</name>
    <name type="synonym">Mustela furo</name>
    <dbReference type="NCBI Taxonomy" id="9669"/>
    <lineage>
        <taxon>Eukaryota</taxon>
        <taxon>Metazoa</taxon>
        <taxon>Chordata</taxon>
        <taxon>Craniata</taxon>
        <taxon>Vertebrata</taxon>
        <taxon>Euteleostomi</taxon>
        <taxon>Mammalia</taxon>
        <taxon>Eutheria</taxon>
        <taxon>Laurasiatheria</taxon>
        <taxon>Carnivora</taxon>
        <taxon>Caniformia</taxon>
        <taxon>Musteloidea</taxon>
        <taxon>Mustelidae</taxon>
        <taxon>Mustelinae</taxon>
        <taxon>Mustela</taxon>
    </lineage>
</organism>
<dbReference type="Ensembl" id="ENSMPUT00000020318.1">
    <property type="protein sequence ID" value="ENSMPUP00000020031.1"/>
    <property type="gene ID" value="ENSMPUG00000020166.1"/>
</dbReference>
<accession>M3Z8W7</accession>
<dbReference type="OMA" id="RNECAGC"/>
<feature type="region of interest" description="Disordered" evidence="1">
    <location>
        <begin position="249"/>
        <end position="335"/>
    </location>
</feature>
<protein>
    <submittedName>
        <fullName evidence="2">Uncharacterized protein</fullName>
    </submittedName>
</protein>
<feature type="compositionally biased region" description="Low complexity" evidence="1">
    <location>
        <begin position="72"/>
        <end position="84"/>
    </location>
</feature>
<feature type="compositionally biased region" description="Gly residues" evidence="1">
    <location>
        <begin position="411"/>
        <end position="425"/>
    </location>
</feature>
<dbReference type="AlphaFoldDB" id="M3Z8W7"/>
<reference evidence="2" key="1">
    <citation type="submission" date="2024-06" db="UniProtKB">
        <authorList>
            <consortium name="Ensembl"/>
        </authorList>
    </citation>
    <scope>IDENTIFICATION</scope>
</reference>
<evidence type="ECO:0000256" key="1">
    <source>
        <dbReference type="SAM" id="MobiDB-lite"/>
    </source>
</evidence>
<name>M3Z8W7_MUSPF</name>
<feature type="region of interest" description="Disordered" evidence="1">
    <location>
        <begin position="462"/>
        <end position="482"/>
    </location>
</feature>
<dbReference type="EMBL" id="AEYP01070635">
    <property type="status" value="NOT_ANNOTATED_CDS"/>
    <property type="molecule type" value="Genomic_DNA"/>
</dbReference>
<feature type="region of interest" description="Disordered" evidence="1">
    <location>
        <begin position="404"/>
        <end position="437"/>
    </location>
</feature>
<dbReference type="InParanoid" id="M3Z8W7"/>
<evidence type="ECO:0000313" key="2">
    <source>
        <dbReference type="Ensembl" id="ENSMPUP00000020031.1"/>
    </source>
</evidence>
<feature type="region of interest" description="Disordered" evidence="1">
    <location>
        <begin position="149"/>
        <end position="227"/>
    </location>
</feature>